<dbReference type="RefSeq" id="WP_311781072.1">
    <property type="nucleotide sequence ID" value="NZ_JALRMR010000029.1"/>
</dbReference>
<organism evidence="1 2">
    <name type="scientific">Carnobacterium divergens</name>
    <name type="common">Lactobacillus divergens</name>
    <dbReference type="NCBI Taxonomy" id="2748"/>
    <lineage>
        <taxon>Bacteria</taxon>
        <taxon>Bacillati</taxon>
        <taxon>Bacillota</taxon>
        <taxon>Bacilli</taxon>
        <taxon>Lactobacillales</taxon>
        <taxon>Carnobacteriaceae</taxon>
        <taxon>Carnobacterium</taxon>
    </lineage>
</organism>
<sequence length="140" mass="16228">MTKIDETKQYKFSEIVRMVEDKELPVGTKVAASEITDYLLVAEGLNTNKLTSSDGDNIARFNFNIVFSRLWTIKLPKEDKYYLKAPDCFDRCYLNLELSSGVYFFDDSLNTGTSQTQFTQLEIDDMPFDINFFKKIKVED</sequence>
<dbReference type="EMBL" id="JALRMR010000029">
    <property type="protein sequence ID" value="MDT1975465.1"/>
    <property type="molecule type" value="Genomic_DNA"/>
</dbReference>
<dbReference type="AlphaFoldDB" id="A0AAW8RCS3"/>
<name>A0AAW8RCS3_CARDV</name>
<proteinExistence type="predicted"/>
<reference evidence="1" key="1">
    <citation type="submission" date="2022-04" db="EMBL/GenBank/DDBJ databases">
        <title>Draft genome sequences of lactic acid bacteria (LAB) strains involved in meat spoilage.</title>
        <authorList>
            <person name="Palevich N."/>
        </authorList>
    </citation>
    <scope>NUCLEOTIDE SEQUENCE</scope>
    <source>
        <strain evidence="1">9-14</strain>
    </source>
</reference>
<comment type="caution">
    <text evidence="1">The sequence shown here is derived from an EMBL/GenBank/DDBJ whole genome shotgun (WGS) entry which is preliminary data.</text>
</comment>
<accession>A0AAW8RCS3</accession>
<evidence type="ECO:0000313" key="2">
    <source>
        <dbReference type="Proteomes" id="UP001249945"/>
    </source>
</evidence>
<dbReference type="Proteomes" id="UP001249945">
    <property type="component" value="Unassembled WGS sequence"/>
</dbReference>
<protein>
    <submittedName>
        <fullName evidence="1">Uncharacterized protein</fullName>
    </submittedName>
</protein>
<evidence type="ECO:0000313" key="1">
    <source>
        <dbReference type="EMBL" id="MDT1975465.1"/>
    </source>
</evidence>
<gene>
    <name evidence="1" type="ORF">MX635_13740</name>
</gene>